<dbReference type="EMBL" id="JAIRBM010000002">
    <property type="protein sequence ID" value="MBZ6075347.1"/>
    <property type="molecule type" value="Genomic_DNA"/>
</dbReference>
<comment type="caution">
    <text evidence="1">The sequence shown here is derived from an EMBL/GenBank/DDBJ whole genome shotgun (WGS) entry which is preliminary data.</text>
</comment>
<proteinExistence type="predicted"/>
<protein>
    <submittedName>
        <fullName evidence="1">CMD domain protein</fullName>
    </submittedName>
</protein>
<dbReference type="SUPFAM" id="SSF69118">
    <property type="entry name" value="AhpD-like"/>
    <property type="match status" value="1"/>
</dbReference>
<dbReference type="InterPro" id="IPR029032">
    <property type="entry name" value="AhpD-like"/>
</dbReference>
<evidence type="ECO:0000313" key="1">
    <source>
        <dbReference type="EMBL" id="MBZ6075347.1"/>
    </source>
</evidence>
<evidence type="ECO:0000313" key="2">
    <source>
        <dbReference type="Proteomes" id="UP000704176"/>
    </source>
</evidence>
<keyword evidence="2" id="KW-1185">Reference proteome</keyword>
<reference evidence="1 2" key="1">
    <citation type="submission" date="2021-09" db="EMBL/GenBank/DDBJ databases">
        <title>The complete genome sequence of a new microorganism.</title>
        <authorList>
            <person name="Zi Z."/>
        </authorList>
    </citation>
    <scope>NUCLEOTIDE SEQUENCE [LARGE SCALE GENOMIC DNA]</scope>
    <source>
        <strain evidence="1 2">WGZ8</strain>
    </source>
</reference>
<organism evidence="1 2">
    <name type="scientific">Microvirga puerhi</name>
    <dbReference type="NCBI Taxonomy" id="2876078"/>
    <lineage>
        <taxon>Bacteria</taxon>
        <taxon>Pseudomonadati</taxon>
        <taxon>Pseudomonadota</taxon>
        <taxon>Alphaproteobacteria</taxon>
        <taxon>Hyphomicrobiales</taxon>
        <taxon>Methylobacteriaceae</taxon>
        <taxon>Microvirga</taxon>
    </lineage>
</organism>
<dbReference type="NCBIfam" id="TIGR04029">
    <property type="entry name" value="CMD_Avi_7170"/>
    <property type="match status" value="1"/>
</dbReference>
<dbReference type="InterPro" id="IPR023982">
    <property type="entry name" value="CHP04029_CMD-like"/>
</dbReference>
<dbReference type="Gene3D" id="1.20.1290.10">
    <property type="entry name" value="AhpD-like"/>
    <property type="match status" value="1"/>
</dbReference>
<sequence>MSTTTSDIIDKLAGIAPGTHLHGIRDQRPQARENAQKSYLALFEPEFPGNVSAIERYAIATFVAGLHRQPAVMDFYASGLKNSGDADITETVSAEIARGSTEGPYGHYPPGPLSAEDQDGLDYHVSVTSKGVLGRRIAAALEHAHLLVFRPRDASAAALQKLLDAGWSTTDIVTLSQLVAFLSFQVRVIAGLRTLAAAHEQAAVEIERASIFTTVLASGGI</sequence>
<accession>A0ABS7VIN0</accession>
<gene>
    <name evidence="1" type="ORF">K9B37_03440</name>
</gene>
<name>A0ABS7VIN0_9HYPH</name>
<dbReference type="Proteomes" id="UP000704176">
    <property type="component" value="Unassembled WGS sequence"/>
</dbReference>
<dbReference type="RefSeq" id="WP_224311391.1">
    <property type="nucleotide sequence ID" value="NZ_JAIRBM010000002.1"/>
</dbReference>